<evidence type="ECO:0000256" key="6">
    <source>
        <dbReference type="ARBA" id="ARBA00023136"/>
    </source>
</evidence>
<dbReference type="InterPro" id="IPR003593">
    <property type="entry name" value="AAA+_ATPase"/>
</dbReference>
<keyword evidence="6 7" id="KW-0472">Membrane</keyword>
<comment type="subcellular location">
    <subcellularLocation>
        <location evidence="1">Cell membrane</location>
        <topology evidence="1">Multi-pass membrane protein</topology>
    </subcellularLocation>
</comment>
<dbReference type="Pfam" id="PF00005">
    <property type="entry name" value="ABC_tran"/>
    <property type="match status" value="1"/>
</dbReference>
<dbReference type="GO" id="GO:0005886">
    <property type="term" value="C:plasma membrane"/>
    <property type="evidence" value="ECO:0007669"/>
    <property type="project" value="UniProtKB-SubCell"/>
</dbReference>
<dbReference type="AlphaFoldDB" id="A0A3E3J5Z3"/>
<dbReference type="GO" id="GO:0016887">
    <property type="term" value="F:ATP hydrolysis activity"/>
    <property type="evidence" value="ECO:0007669"/>
    <property type="project" value="InterPro"/>
</dbReference>
<name>A0A3E3J5Z3_9FIRM</name>
<dbReference type="OrthoDB" id="1699242at2"/>
<dbReference type="InterPro" id="IPR036640">
    <property type="entry name" value="ABC1_TM_sf"/>
</dbReference>
<dbReference type="Gene3D" id="3.40.50.300">
    <property type="entry name" value="P-loop containing nucleotide triphosphate hydrolases"/>
    <property type="match status" value="1"/>
</dbReference>
<accession>A0A3E3J5Z3</accession>
<evidence type="ECO:0000256" key="1">
    <source>
        <dbReference type="ARBA" id="ARBA00004651"/>
    </source>
</evidence>
<keyword evidence="5 7" id="KW-1133">Transmembrane helix</keyword>
<dbReference type="PROSITE" id="PS50893">
    <property type="entry name" value="ABC_TRANSPORTER_2"/>
    <property type="match status" value="1"/>
</dbReference>
<protein>
    <submittedName>
        <fullName evidence="10">ABC transporter ATP-binding protein</fullName>
    </submittedName>
</protein>
<dbReference type="InterPro" id="IPR027417">
    <property type="entry name" value="P-loop_NTPase"/>
</dbReference>
<reference evidence="10 11" key="1">
    <citation type="submission" date="2018-08" db="EMBL/GenBank/DDBJ databases">
        <title>A genome reference for cultivated species of the human gut microbiota.</title>
        <authorList>
            <person name="Zou Y."/>
            <person name="Xue W."/>
            <person name="Luo G."/>
        </authorList>
    </citation>
    <scope>NUCLEOTIDE SEQUENCE [LARGE SCALE GENOMIC DNA]</scope>
    <source>
        <strain evidence="10 11">AF26-4BH</strain>
    </source>
</reference>
<evidence type="ECO:0000313" key="11">
    <source>
        <dbReference type="Proteomes" id="UP000261166"/>
    </source>
</evidence>
<dbReference type="PROSITE" id="PS50929">
    <property type="entry name" value="ABC_TM1F"/>
    <property type="match status" value="1"/>
</dbReference>
<evidence type="ECO:0000313" key="10">
    <source>
        <dbReference type="EMBL" id="RGE74441.1"/>
    </source>
</evidence>
<feature type="domain" description="ABC transmembrane type-1" evidence="9">
    <location>
        <begin position="146"/>
        <end position="321"/>
    </location>
</feature>
<comment type="caution">
    <text evidence="10">The sequence shown here is derived from an EMBL/GenBank/DDBJ whole genome shotgun (WGS) entry which is preliminary data.</text>
</comment>
<dbReference type="InterPro" id="IPR011527">
    <property type="entry name" value="ABC1_TM_dom"/>
</dbReference>
<dbReference type="PANTHER" id="PTHR43394:SF1">
    <property type="entry name" value="ATP-BINDING CASSETTE SUB-FAMILY B MEMBER 10, MITOCHONDRIAL"/>
    <property type="match status" value="1"/>
</dbReference>
<keyword evidence="3" id="KW-0547">Nucleotide-binding</keyword>
<proteinExistence type="predicted"/>
<evidence type="ECO:0000256" key="4">
    <source>
        <dbReference type="ARBA" id="ARBA00022840"/>
    </source>
</evidence>
<sequence>MRNKTEKEDYSLWNNFVYLLKGIWESDRKLMAFMVLEALCMVITPFIAMYLPKIGVDLVVNHSSVRKALLVLGIMTCITALSQTLGNMAARGKTRPLDRLRSYYRIQLFGKTLDCDYEHVESARWQEQYSQAKLMSVDWGPWSATTLMSEGAIKVCGALISFVLYGSIIAALNPWMLVFIVILSAVNFCALRKAQKHEVKNLARRSVLQRARGYMKDYSSDVKFGKDLRLYEMSGWIRDCFRNYNEAHFRLRQDVQRHYYFAALVEAGSLFFRDGAAYLYFLWQAASGQLTPGEFVLACSVVASFSALVTQVSDSVGQMLQAVPPLNRMRRYLEAADEPDPDPAAEPPEEGTPVSITFEDVSFSYEGKYQVLDHFNLHIGAGEKIALVGVNGAGKTTIVKLLCGFYKPDSGRILLNGTDIRLYRKEDLYRLIAPVFQEATILPFTVAQNVSLREKEMDRGRIRECLIKAGLWEEISRLPEGMDTMLMNLEEGGGAGLSGGQQQKLLMARALYKDAALLFFDEPTAALDPIAESETYEMFHSLAGNKTAVYISHRLASTRFCDHVIFLENGRVTAGGSHEELLECCAEYAKMYQVQSHYYRKDARVTA</sequence>
<dbReference type="Gene3D" id="1.20.1560.10">
    <property type="entry name" value="ABC transporter type 1, transmembrane domain"/>
    <property type="match status" value="1"/>
</dbReference>
<keyword evidence="2 7" id="KW-0812">Transmembrane</keyword>
<evidence type="ECO:0000259" key="8">
    <source>
        <dbReference type="PROSITE" id="PS50893"/>
    </source>
</evidence>
<keyword evidence="4 10" id="KW-0067">ATP-binding</keyword>
<dbReference type="GO" id="GO:0005524">
    <property type="term" value="F:ATP binding"/>
    <property type="evidence" value="ECO:0007669"/>
    <property type="project" value="UniProtKB-KW"/>
</dbReference>
<dbReference type="SUPFAM" id="SSF52540">
    <property type="entry name" value="P-loop containing nucleoside triphosphate hydrolases"/>
    <property type="match status" value="1"/>
</dbReference>
<evidence type="ECO:0000256" key="3">
    <source>
        <dbReference type="ARBA" id="ARBA00022741"/>
    </source>
</evidence>
<feature type="domain" description="ABC transporter" evidence="8">
    <location>
        <begin position="356"/>
        <end position="594"/>
    </location>
</feature>
<evidence type="ECO:0000256" key="7">
    <source>
        <dbReference type="SAM" id="Phobius"/>
    </source>
</evidence>
<feature type="transmembrane region" description="Helical" evidence="7">
    <location>
        <begin position="68"/>
        <end position="90"/>
    </location>
</feature>
<dbReference type="InterPro" id="IPR017871">
    <property type="entry name" value="ABC_transporter-like_CS"/>
</dbReference>
<dbReference type="PROSITE" id="PS00211">
    <property type="entry name" value="ABC_TRANSPORTER_1"/>
    <property type="match status" value="1"/>
</dbReference>
<feature type="transmembrane region" description="Helical" evidence="7">
    <location>
        <begin position="30"/>
        <end position="48"/>
    </location>
</feature>
<dbReference type="Proteomes" id="UP000261166">
    <property type="component" value="Unassembled WGS sequence"/>
</dbReference>
<evidence type="ECO:0000256" key="2">
    <source>
        <dbReference type="ARBA" id="ARBA00022692"/>
    </source>
</evidence>
<dbReference type="EMBL" id="QVLU01000001">
    <property type="protein sequence ID" value="RGE74441.1"/>
    <property type="molecule type" value="Genomic_DNA"/>
</dbReference>
<organism evidence="10 11">
    <name type="scientific">Eisenbergiella massiliensis</name>
    <dbReference type="NCBI Taxonomy" id="1720294"/>
    <lineage>
        <taxon>Bacteria</taxon>
        <taxon>Bacillati</taxon>
        <taxon>Bacillota</taxon>
        <taxon>Clostridia</taxon>
        <taxon>Lachnospirales</taxon>
        <taxon>Lachnospiraceae</taxon>
        <taxon>Eisenbergiella</taxon>
    </lineage>
</organism>
<gene>
    <name evidence="10" type="ORF">DWY69_00250</name>
</gene>
<dbReference type="SMART" id="SM00382">
    <property type="entry name" value="AAA"/>
    <property type="match status" value="1"/>
</dbReference>
<dbReference type="RefSeq" id="WP_049942318.1">
    <property type="nucleotide sequence ID" value="NZ_CALBAU010000095.1"/>
</dbReference>
<dbReference type="PANTHER" id="PTHR43394">
    <property type="entry name" value="ATP-DEPENDENT PERMEASE MDL1, MITOCHONDRIAL"/>
    <property type="match status" value="1"/>
</dbReference>
<dbReference type="InterPro" id="IPR039421">
    <property type="entry name" value="Type_1_exporter"/>
</dbReference>
<dbReference type="InterPro" id="IPR003439">
    <property type="entry name" value="ABC_transporter-like_ATP-bd"/>
</dbReference>
<evidence type="ECO:0000256" key="5">
    <source>
        <dbReference type="ARBA" id="ARBA00022989"/>
    </source>
</evidence>
<evidence type="ECO:0000259" key="9">
    <source>
        <dbReference type="PROSITE" id="PS50929"/>
    </source>
</evidence>
<dbReference type="SUPFAM" id="SSF90123">
    <property type="entry name" value="ABC transporter transmembrane region"/>
    <property type="match status" value="1"/>
</dbReference>
<dbReference type="GO" id="GO:0015421">
    <property type="term" value="F:ABC-type oligopeptide transporter activity"/>
    <property type="evidence" value="ECO:0007669"/>
    <property type="project" value="TreeGrafter"/>
</dbReference>